<dbReference type="FunFam" id="2.130.10.10:FF:000090">
    <property type="entry name" value="E3 ubiquitin-protein ligase RFWD2 isoform X1"/>
    <property type="match status" value="1"/>
</dbReference>
<evidence type="ECO:0000256" key="9">
    <source>
        <dbReference type="PROSITE-ProRule" id="PRU00221"/>
    </source>
</evidence>
<dbReference type="PANTHER" id="PTHR44218:SF1">
    <property type="entry name" value="PROTEIN SPA1-RELATED 3"/>
    <property type="match status" value="1"/>
</dbReference>
<dbReference type="InterPro" id="IPR001680">
    <property type="entry name" value="WD40_rpt"/>
</dbReference>
<evidence type="ECO:0000256" key="7">
    <source>
        <dbReference type="ARBA" id="ARBA00023242"/>
    </source>
</evidence>
<evidence type="ECO:0000313" key="11">
    <source>
        <dbReference type="EMBL" id="PWA59547.1"/>
    </source>
</evidence>
<dbReference type="GO" id="GO:0009585">
    <property type="term" value="P:red, far-red light phototransduction"/>
    <property type="evidence" value="ECO:0007669"/>
    <property type="project" value="UniProtKB-KW"/>
</dbReference>
<dbReference type="EMBL" id="PKPP01005591">
    <property type="protein sequence ID" value="PWA59547.1"/>
    <property type="molecule type" value="Genomic_DNA"/>
</dbReference>
<dbReference type="Proteomes" id="UP000245207">
    <property type="component" value="Unassembled WGS sequence"/>
</dbReference>
<keyword evidence="8" id="KW-0607">Phytochrome signaling pathway</keyword>
<keyword evidence="5" id="KW-0833">Ubl conjugation pathway</keyword>
<keyword evidence="7" id="KW-0539">Nucleus</keyword>
<dbReference type="Gene3D" id="2.130.10.10">
    <property type="entry name" value="YVTN repeat-like/Quinoprotein amine dehydrogenase"/>
    <property type="match status" value="1"/>
</dbReference>
<feature type="compositionally biased region" description="Low complexity" evidence="10">
    <location>
        <begin position="127"/>
        <end position="140"/>
    </location>
</feature>
<dbReference type="GO" id="GO:0005634">
    <property type="term" value="C:nucleus"/>
    <property type="evidence" value="ECO:0007669"/>
    <property type="project" value="UniProtKB-SubCell"/>
</dbReference>
<evidence type="ECO:0000256" key="8">
    <source>
        <dbReference type="ARBA" id="ARBA00084091"/>
    </source>
</evidence>
<evidence type="ECO:0000256" key="5">
    <source>
        <dbReference type="ARBA" id="ARBA00022786"/>
    </source>
</evidence>
<dbReference type="InterPro" id="IPR044630">
    <property type="entry name" value="SPA1/2/3/4"/>
</dbReference>
<sequence length="579" mass="64887">MSSLRHRVFPPQLLLKWPKEALFCLWLLHPEPASRPKMDEVLQSEFLNEPRDNLVEREAAIELKEKIEEQELLLEFLLMLQQRKQDSADNLRRTVSFLSSDLQEVTKLQASIRGKGGLSSNLQDSPSRLPSTNDDSSSSGSRKRIRPSSSLHNEHQTSDTTIGGTENSISRSSRLMKNFKKLESAYFMNRRRAFKPIAAAKTLPRNAPMSSDGKGSISSANNFLPRERLAEGRQSGWISSFLEGLSKYMSFKRLNVKADLKQGDLLNSSNLVCSLGFDRDGEYFATGGVNKKIKVFEYNSILNENRDIHYPVVEMSSRSKLSSICWNNYIKSQIASSNFEGVVQIWDVTRNQVHMELKEHERRVWSVDFSSANPTLLASGSDDGSVKLWNTNQGVSVGTIKTKANVCCVQFPSNSGNMLAFGSADHRIYYYDLRNPSMPLFTLVGHNKTVSYVKFVDSSTLVSSSTDNTLKLWDLSESTSQVIDCPIQTFTGHMNLKNFVGLSVSDGYIATGSETNEVYVYHKAFPMPALSYKFNTTDPISGDEVDDSEQFISSVCWRSQSSTLVAANSLGNIKLLEMV</sequence>
<dbReference type="InterPro" id="IPR020472">
    <property type="entry name" value="WD40_PAC1"/>
</dbReference>
<comment type="subcellular location">
    <subcellularLocation>
        <location evidence="1">Nucleus</location>
    </subcellularLocation>
</comment>
<dbReference type="Pfam" id="PF00400">
    <property type="entry name" value="WD40"/>
    <property type="match status" value="3"/>
</dbReference>
<feature type="repeat" description="WD" evidence="9">
    <location>
        <begin position="443"/>
        <end position="483"/>
    </location>
</feature>
<evidence type="ECO:0000256" key="4">
    <source>
        <dbReference type="ARBA" id="ARBA00022737"/>
    </source>
</evidence>
<evidence type="ECO:0000313" key="12">
    <source>
        <dbReference type="Proteomes" id="UP000245207"/>
    </source>
</evidence>
<keyword evidence="11" id="KW-0418">Kinase</keyword>
<name>A0A2U1ME85_ARTAN</name>
<keyword evidence="2 9" id="KW-0853">WD repeat</keyword>
<dbReference type="CDD" id="cd00200">
    <property type="entry name" value="WD40"/>
    <property type="match status" value="1"/>
</dbReference>
<evidence type="ECO:0000256" key="1">
    <source>
        <dbReference type="ARBA" id="ARBA00004123"/>
    </source>
</evidence>
<keyword evidence="3" id="KW-0808">Transferase</keyword>
<evidence type="ECO:0000256" key="2">
    <source>
        <dbReference type="ARBA" id="ARBA00022574"/>
    </source>
</evidence>
<keyword evidence="4" id="KW-0677">Repeat</keyword>
<dbReference type="InterPro" id="IPR019775">
    <property type="entry name" value="WD40_repeat_CS"/>
</dbReference>
<dbReference type="SUPFAM" id="SSF50978">
    <property type="entry name" value="WD40 repeat-like"/>
    <property type="match status" value="1"/>
</dbReference>
<dbReference type="STRING" id="35608.A0A2U1ME85"/>
<dbReference type="OrthoDB" id="273771at2759"/>
<evidence type="ECO:0000256" key="3">
    <source>
        <dbReference type="ARBA" id="ARBA00022679"/>
    </source>
</evidence>
<dbReference type="PRINTS" id="PR00320">
    <property type="entry name" value="GPROTEINBRPT"/>
</dbReference>
<reference evidence="11 12" key="1">
    <citation type="journal article" date="2018" name="Mol. Plant">
        <title>The genome of Artemisia annua provides insight into the evolution of Asteraceae family and artemisinin biosynthesis.</title>
        <authorList>
            <person name="Shen Q."/>
            <person name="Zhang L."/>
            <person name="Liao Z."/>
            <person name="Wang S."/>
            <person name="Yan T."/>
            <person name="Shi P."/>
            <person name="Liu M."/>
            <person name="Fu X."/>
            <person name="Pan Q."/>
            <person name="Wang Y."/>
            <person name="Lv Z."/>
            <person name="Lu X."/>
            <person name="Zhang F."/>
            <person name="Jiang W."/>
            <person name="Ma Y."/>
            <person name="Chen M."/>
            <person name="Hao X."/>
            <person name="Li L."/>
            <person name="Tang Y."/>
            <person name="Lv G."/>
            <person name="Zhou Y."/>
            <person name="Sun X."/>
            <person name="Brodelius P.E."/>
            <person name="Rose J.K.C."/>
            <person name="Tang K."/>
        </authorList>
    </citation>
    <scope>NUCLEOTIDE SEQUENCE [LARGE SCALE GENOMIC DNA]</scope>
    <source>
        <strain evidence="12">cv. Huhao1</strain>
        <tissue evidence="11">Leaf</tissue>
    </source>
</reference>
<protein>
    <submittedName>
        <fullName evidence="11">Protein kinase-like domain, Guanine nucleotide-binding protein, beta subunit</fullName>
    </submittedName>
</protein>
<dbReference type="PROSITE" id="PS00678">
    <property type="entry name" value="WD_REPEATS_1"/>
    <property type="match status" value="2"/>
</dbReference>
<dbReference type="GO" id="GO:0009640">
    <property type="term" value="P:photomorphogenesis"/>
    <property type="evidence" value="ECO:0007669"/>
    <property type="project" value="InterPro"/>
</dbReference>
<accession>A0A2U1ME85</accession>
<dbReference type="PROSITE" id="PS50082">
    <property type="entry name" value="WD_REPEATS_2"/>
    <property type="match status" value="2"/>
</dbReference>
<dbReference type="GO" id="GO:0042802">
    <property type="term" value="F:identical protein binding"/>
    <property type="evidence" value="ECO:0007669"/>
    <property type="project" value="UniProtKB-ARBA"/>
</dbReference>
<proteinExistence type="predicted"/>
<evidence type="ECO:0000256" key="6">
    <source>
        <dbReference type="ARBA" id="ARBA00023054"/>
    </source>
</evidence>
<dbReference type="InterPro" id="IPR015943">
    <property type="entry name" value="WD40/YVTN_repeat-like_dom_sf"/>
</dbReference>
<feature type="region of interest" description="Disordered" evidence="10">
    <location>
        <begin position="113"/>
        <end position="170"/>
    </location>
</feature>
<gene>
    <name evidence="11" type="ORF">CTI12_AA390690</name>
</gene>
<organism evidence="11 12">
    <name type="scientific">Artemisia annua</name>
    <name type="common">Sweet wormwood</name>
    <dbReference type="NCBI Taxonomy" id="35608"/>
    <lineage>
        <taxon>Eukaryota</taxon>
        <taxon>Viridiplantae</taxon>
        <taxon>Streptophyta</taxon>
        <taxon>Embryophyta</taxon>
        <taxon>Tracheophyta</taxon>
        <taxon>Spermatophyta</taxon>
        <taxon>Magnoliopsida</taxon>
        <taxon>eudicotyledons</taxon>
        <taxon>Gunneridae</taxon>
        <taxon>Pentapetalae</taxon>
        <taxon>asterids</taxon>
        <taxon>campanulids</taxon>
        <taxon>Asterales</taxon>
        <taxon>Asteraceae</taxon>
        <taxon>Asteroideae</taxon>
        <taxon>Anthemideae</taxon>
        <taxon>Artemisiinae</taxon>
        <taxon>Artemisia</taxon>
    </lineage>
</organism>
<dbReference type="SMART" id="SM00320">
    <property type="entry name" value="WD40"/>
    <property type="match status" value="7"/>
</dbReference>
<dbReference type="PANTHER" id="PTHR44218">
    <property type="entry name" value="PROTEIN SPA1-RELATED 2"/>
    <property type="match status" value="1"/>
</dbReference>
<dbReference type="GO" id="GO:0016301">
    <property type="term" value="F:kinase activity"/>
    <property type="evidence" value="ECO:0007669"/>
    <property type="project" value="UniProtKB-KW"/>
</dbReference>
<dbReference type="PROSITE" id="PS50294">
    <property type="entry name" value="WD_REPEATS_REGION"/>
    <property type="match status" value="2"/>
</dbReference>
<dbReference type="AlphaFoldDB" id="A0A2U1ME85"/>
<feature type="compositionally biased region" description="Polar residues" evidence="10">
    <location>
        <begin position="158"/>
        <end position="170"/>
    </location>
</feature>
<keyword evidence="12" id="KW-1185">Reference proteome</keyword>
<evidence type="ECO:0000256" key="10">
    <source>
        <dbReference type="SAM" id="MobiDB-lite"/>
    </source>
</evidence>
<comment type="caution">
    <text evidence="11">The sequence shown here is derived from an EMBL/GenBank/DDBJ whole genome shotgun (WGS) entry which is preliminary data.</text>
</comment>
<feature type="repeat" description="WD" evidence="9">
    <location>
        <begin position="357"/>
        <end position="399"/>
    </location>
</feature>
<dbReference type="InterPro" id="IPR036322">
    <property type="entry name" value="WD40_repeat_dom_sf"/>
</dbReference>
<keyword evidence="6" id="KW-0175">Coiled coil</keyword>